<dbReference type="AlphaFoldDB" id="A0A1U7CWG1"/>
<organism evidence="1 2">
    <name type="scientific">Paludisphaera borealis</name>
    <dbReference type="NCBI Taxonomy" id="1387353"/>
    <lineage>
        <taxon>Bacteria</taxon>
        <taxon>Pseudomonadati</taxon>
        <taxon>Planctomycetota</taxon>
        <taxon>Planctomycetia</taxon>
        <taxon>Isosphaerales</taxon>
        <taxon>Isosphaeraceae</taxon>
        <taxon>Paludisphaera</taxon>
    </lineage>
</organism>
<dbReference type="STRING" id="1387353.BSF38_04846"/>
<dbReference type="OrthoDB" id="283771at2"/>
<dbReference type="EMBL" id="CP019082">
    <property type="protein sequence ID" value="APW63282.1"/>
    <property type="molecule type" value="Genomic_DNA"/>
</dbReference>
<name>A0A1U7CWG1_9BACT</name>
<evidence type="ECO:0000313" key="1">
    <source>
        <dbReference type="EMBL" id="APW63282.1"/>
    </source>
</evidence>
<dbReference type="Proteomes" id="UP000186309">
    <property type="component" value="Chromosome"/>
</dbReference>
<dbReference type="RefSeq" id="WP_076349651.1">
    <property type="nucleotide sequence ID" value="NZ_CP019082.1"/>
</dbReference>
<evidence type="ECO:0008006" key="3">
    <source>
        <dbReference type="Google" id="ProtNLM"/>
    </source>
</evidence>
<reference evidence="2" key="1">
    <citation type="submission" date="2016-12" db="EMBL/GenBank/DDBJ databases">
        <title>Comparative genomics of four Isosphaeraceae planctomycetes: a common pool of plasmids and glycoside hydrolase genes.</title>
        <authorList>
            <person name="Ivanova A."/>
        </authorList>
    </citation>
    <scope>NUCLEOTIDE SEQUENCE [LARGE SCALE GENOMIC DNA]</scope>
    <source>
        <strain evidence="2">PX4</strain>
    </source>
</reference>
<gene>
    <name evidence="1" type="ORF">BSF38_04846</name>
</gene>
<protein>
    <recommendedName>
        <fullName evidence="3">Molybdopterin synthase sulfur carrier subunit</fullName>
    </recommendedName>
</protein>
<dbReference type="KEGG" id="pbor:BSF38_04846"/>
<sequence>MAKLRLLKTGHGDLTLAEWDKQRPDTVETAAALFTEHVTPGRLAFRLDGPGQTRVIKEFDAAAPEILIVPAVQGG</sequence>
<accession>A0A1U7CWG1</accession>
<evidence type="ECO:0000313" key="2">
    <source>
        <dbReference type="Proteomes" id="UP000186309"/>
    </source>
</evidence>
<keyword evidence="2" id="KW-1185">Reference proteome</keyword>
<proteinExistence type="predicted"/>